<dbReference type="Proteomes" id="UP000002710">
    <property type="component" value="Chromosome"/>
</dbReference>
<evidence type="ECO:0000313" key="3">
    <source>
        <dbReference type="EMBL" id="ABB37432.1"/>
    </source>
</evidence>
<dbReference type="EMBL" id="CP000112">
    <property type="protein sequence ID" value="ABB37432.1"/>
    <property type="molecule type" value="Genomic_DNA"/>
</dbReference>
<evidence type="ECO:0000259" key="2">
    <source>
        <dbReference type="Pfam" id="PF13937"/>
    </source>
</evidence>
<dbReference type="AlphaFoldDB" id="Q315G4"/>
<accession>Q315G4</accession>
<dbReference type="STRING" id="207559.Dde_0631"/>
<proteinExistence type="predicted"/>
<reference evidence="3 4" key="1">
    <citation type="journal article" date="2011" name="J. Bacteriol.">
        <title>Complete genome sequence and updated annotation of Desulfovibrio alaskensis G20.</title>
        <authorList>
            <person name="Hauser L.J."/>
            <person name="Land M.L."/>
            <person name="Brown S.D."/>
            <person name="Larimer F."/>
            <person name="Keller K.L."/>
            <person name="Rapp-Giles B.J."/>
            <person name="Price M.N."/>
            <person name="Lin M."/>
            <person name="Bruce D.C."/>
            <person name="Detter J.C."/>
            <person name="Tapia R."/>
            <person name="Han C.S."/>
            <person name="Goodwin L.A."/>
            <person name="Cheng J.F."/>
            <person name="Pitluck S."/>
            <person name="Copeland A."/>
            <person name="Lucas S."/>
            <person name="Nolan M."/>
            <person name="Lapidus A.L."/>
            <person name="Palumbo A.V."/>
            <person name="Wall J.D."/>
        </authorList>
    </citation>
    <scope>NUCLEOTIDE SEQUENCE [LARGE SCALE GENOMIC DNA]</scope>
    <source>
        <strain evidence="4">ATCC BAA 1058 / DSM 17464 / G20</strain>
    </source>
</reference>
<keyword evidence="1" id="KW-1133">Transmembrane helix</keyword>
<dbReference type="InterPro" id="IPR019886">
    <property type="entry name" value="Na_symporter_ssu"/>
</dbReference>
<sequence length="83" mass="9764">MKHDLRAYWRTNIYYMAVLLCVWAAVSYLCGIVFVRELNAVMLGGFPLGFWFAQQGSIFGFLVIILVYFLLMRRLDRKYGIDE</sequence>
<name>Q315G4_OLEA2</name>
<feature type="domain" description="Sodium symporter small subunit" evidence="2">
    <location>
        <begin position="6"/>
        <end position="82"/>
    </location>
</feature>
<gene>
    <name evidence="3" type="ordered locus">Dde_0631</name>
</gene>
<dbReference type="NCBIfam" id="TIGR03647">
    <property type="entry name" value="Na_symport_sm"/>
    <property type="match status" value="1"/>
</dbReference>
<dbReference type="eggNOG" id="COG4327">
    <property type="taxonomic scope" value="Bacteria"/>
</dbReference>
<dbReference type="HOGENOM" id="CLU_140854_4_1_7"/>
<protein>
    <submittedName>
        <fullName evidence="3">Putative solute symporter protein</fullName>
    </submittedName>
</protein>
<keyword evidence="1" id="KW-0472">Membrane</keyword>
<feature type="transmembrane region" description="Helical" evidence="1">
    <location>
        <begin position="12"/>
        <end position="36"/>
    </location>
</feature>
<evidence type="ECO:0000313" key="4">
    <source>
        <dbReference type="Proteomes" id="UP000002710"/>
    </source>
</evidence>
<keyword evidence="1" id="KW-0812">Transmembrane</keyword>
<feature type="transmembrane region" description="Helical" evidence="1">
    <location>
        <begin position="48"/>
        <end position="71"/>
    </location>
</feature>
<organism evidence="3 4">
    <name type="scientific">Oleidesulfovibrio alaskensis (strain ATCC BAA-1058 / DSM 17464 / G20)</name>
    <name type="common">Desulfovibrio alaskensis</name>
    <dbReference type="NCBI Taxonomy" id="207559"/>
    <lineage>
        <taxon>Bacteria</taxon>
        <taxon>Pseudomonadati</taxon>
        <taxon>Thermodesulfobacteriota</taxon>
        <taxon>Desulfovibrionia</taxon>
        <taxon>Desulfovibrionales</taxon>
        <taxon>Desulfovibrionaceae</taxon>
        <taxon>Oleidesulfovibrio</taxon>
    </lineage>
</organism>
<dbReference type="KEGG" id="dde:Dde_0631"/>
<dbReference type="Pfam" id="PF13937">
    <property type="entry name" value="DUF4212"/>
    <property type="match status" value="1"/>
</dbReference>
<keyword evidence="4" id="KW-1185">Reference proteome</keyword>
<evidence type="ECO:0000256" key="1">
    <source>
        <dbReference type="SAM" id="Phobius"/>
    </source>
</evidence>
<dbReference type="RefSeq" id="WP_011366729.1">
    <property type="nucleotide sequence ID" value="NC_007519.1"/>
</dbReference>